<reference evidence="1 2" key="1">
    <citation type="submission" date="2018-02" db="EMBL/GenBank/DDBJ databases">
        <authorList>
            <person name="Cohen D.B."/>
            <person name="Kent A.D."/>
        </authorList>
    </citation>
    <scope>NUCLEOTIDE SEQUENCE [LARGE SCALE GENOMIC DNA]</scope>
    <source>
        <strain evidence="1 2">ULC007</strain>
    </source>
</reference>
<organism evidence="1 2">
    <name type="scientific">Phormidesmis priestleyi ULC007</name>
    <dbReference type="NCBI Taxonomy" id="1920490"/>
    <lineage>
        <taxon>Bacteria</taxon>
        <taxon>Bacillati</taxon>
        <taxon>Cyanobacteriota</taxon>
        <taxon>Cyanophyceae</taxon>
        <taxon>Leptolyngbyales</taxon>
        <taxon>Leptolyngbyaceae</taxon>
        <taxon>Phormidesmis</taxon>
    </lineage>
</organism>
<evidence type="ECO:0000313" key="2">
    <source>
        <dbReference type="Proteomes" id="UP000238634"/>
    </source>
</evidence>
<dbReference type="EMBL" id="PVWG01000008">
    <property type="protein sequence ID" value="PSB19984.1"/>
    <property type="molecule type" value="Genomic_DNA"/>
</dbReference>
<proteinExistence type="predicted"/>
<protein>
    <submittedName>
        <fullName evidence="1">Uncharacterized protein</fullName>
    </submittedName>
</protein>
<evidence type="ECO:0000313" key="1">
    <source>
        <dbReference type="EMBL" id="PSB19984.1"/>
    </source>
</evidence>
<accession>A0A2T1DHQ5</accession>
<dbReference type="AlphaFoldDB" id="A0A2T1DHQ5"/>
<reference evidence="1 2" key="2">
    <citation type="submission" date="2018-03" db="EMBL/GenBank/DDBJ databases">
        <title>The ancient ancestry and fast evolution of plastids.</title>
        <authorList>
            <person name="Moore K.R."/>
            <person name="Magnabosco C."/>
            <person name="Momper L."/>
            <person name="Gold D.A."/>
            <person name="Bosak T."/>
            <person name="Fournier G.P."/>
        </authorList>
    </citation>
    <scope>NUCLEOTIDE SEQUENCE [LARGE SCALE GENOMIC DNA]</scope>
    <source>
        <strain evidence="1 2">ULC007</strain>
    </source>
</reference>
<comment type="caution">
    <text evidence="1">The sequence shown here is derived from an EMBL/GenBank/DDBJ whole genome shotgun (WGS) entry which is preliminary data.</text>
</comment>
<dbReference type="Proteomes" id="UP000238634">
    <property type="component" value="Unassembled WGS sequence"/>
</dbReference>
<name>A0A2T1DHQ5_9CYAN</name>
<sequence>MDRQKLSAYYTAPDGSAESFHLFPGACGDFLSINKHRAVVECEIALLLLKKLAFQKAINSCRIHRSDGAMPRNLIVQTGQTHLKNY</sequence>
<keyword evidence="2" id="KW-1185">Reference proteome</keyword>
<gene>
    <name evidence="1" type="ORF">C7B65_10030</name>
</gene>